<evidence type="ECO:0000313" key="12">
    <source>
        <dbReference type="Proteomes" id="UP000327085"/>
    </source>
</evidence>
<dbReference type="PROSITE" id="PS50237">
    <property type="entry name" value="HECT"/>
    <property type="match status" value="1"/>
</dbReference>
<reference evidence="12" key="3">
    <citation type="journal article" date="2020" name="Plant J.">
        <title>Transposons played a major role in the diversification between the closely related almond and peach genomes: results from the almond genome sequence.</title>
        <authorList>
            <person name="Alioto T."/>
            <person name="Alexiou K.G."/>
            <person name="Bardil A."/>
            <person name="Barteri F."/>
            <person name="Castanera R."/>
            <person name="Cruz F."/>
            <person name="Dhingra A."/>
            <person name="Duval H."/>
            <person name="Fernandez I Marti A."/>
            <person name="Frias L."/>
            <person name="Galan B."/>
            <person name="Garcia J.L."/>
            <person name="Howad W."/>
            <person name="Gomez-Garrido J."/>
            <person name="Gut M."/>
            <person name="Julca I."/>
            <person name="Morata J."/>
            <person name="Puigdomenech P."/>
            <person name="Ribeca P."/>
            <person name="Rubio Cabetas M.J."/>
            <person name="Vlasova A."/>
            <person name="Wirthensohn M."/>
            <person name="Garcia-Mas J."/>
            <person name="Gabaldon T."/>
            <person name="Casacuberta J.M."/>
            <person name="Arus P."/>
        </authorList>
    </citation>
    <scope>NUCLEOTIDE SEQUENCE [LARGE SCALE GENOMIC DNA]</scope>
    <source>
        <strain evidence="12">cv. Texas</strain>
    </source>
</reference>
<dbReference type="GO" id="GO:0043161">
    <property type="term" value="P:proteasome-mediated ubiquitin-dependent protein catabolic process"/>
    <property type="evidence" value="ECO:0007669"/>
    <property type="project" value="TreeGrafter"/>
</dbReference>
<dbReference type="Gene3D" id="3.90.1750.10">
    <property type="entry name" value="Hect, E3 ligase catalytic domains"/>
    <property type="match status" value="1"/>
</dbReference>
<dbReference type="GO" id="GO:0016874">
    <property type="term" value="F:ligase activity"/>
    <property type="evidence" value="ECO:0007669"/>
    <property type="project" value="UniProtKB-KW"/>
</dbReference>
<keyword evidence="5 6" id="KW-0833">Ubl conjugation pathway</keyword>
<evidence type="ECO:0000256" key="4">
    <source>
        <dbReference type="ARBA" id="ARBA00022679"/>
    </source>
</evidence>
<dbReference type="SUPFAM" id="SSF56204">
    <property type="entry name" value="Hect, E3 ligase catalytic domain"/>
    <property type="match status" value="1"/>
</dbReference>
<feature type="compositionally biased region" description="Low complexity" evidence="7">
    <location>
        <begin position="850"/>
        <end position="862"/>
    </location>
</feature>
<reference evidence="9" key="1">
    <citation type="journal article" date="2019" name="Science">
        <title>Mutation of a bHLH transcription factor allowed almond domestication.</title>
        <authorList>
            <person name="Sanchez-Perez R."/>
            <person name="Pavan S."/>
            <person name="Mazzeo R."/>
            <person name="Moldovan C."/>
            <person name="Aiese Cigliano R."/>
            <person name="Del Cueto J."/>
            <person name="Ricciardi F."/>
            <person name="Lotti C."/>
            <person name="Ricciardi L."/>
            <person name="Dicenta F."/>
            <person name="Lopez-Marques R.L."/>
            <person name="Lindberg Moller B."/>
        </authorList>
    </citation>
    <scope>NUCLEOTIDE SEQUENCE</scope>
</reference>
<reference evidence="10 13" key="4">
    <citation type="journal article" date="2022" name="G3 (Bethesda)">
        <title>Whole-genome sequence and methylome profiling of the almond [Prunus dulcis (Mill.) D.A. Webb] cultivar 'Nonpareil'.</title>
        <authorList>
            <person name="D'Amico-Willman K.M."/>
            <person name="Ouma W.Z."/>
            <person name="Meulia T."/>
            <person name="Sideli G.M."/>
            <person name="Gradziel T.M."/>
            <person name="Fresnedo-Ramirez J."/>
        </authorList>
    </citation>
    <scope>NUCLEOTIDE SEQUENCE [LARGE SCALE GENOMIC DNA]</scope>
    <source>
        <strain evidence="10">Clone GOH B32 T37-40</strain>
    </source>
</reference>
<evidence type="ECO:0000256" key="6">
    <source>
        <dbReference type="PROSITE-ProRule" id="PRU00104"/>
    </source>
</evidence>
<dbReference type="EMBL" id="AP019302">
    <property type="protein sequence ID" value="BBH06032.1"/>
    <property type="molecule type" value="Genomic_DNA"/>
</dbReference>
<evidence type="ECO:0000256" key="1">
    <source>
        <dbReference type="ARBA" id="ARBA00000885"/>
    </source>
</evidence>
<feature type="domain" description="HECT" evidence="8">
    <location>
        <begin position="1161"/>
        <end position="1542"/>
    </location>
</feature>
<name>A0A4Y1RNW1_PRUDU</name>
<evidence type="ECO:0000313" key="11">
    <source>
        <dbReference type="EMBL" id="VVA17402.1"/>
    </source>
</evidence>
<dbReference type="EMBL" id="JAJFAZ020000006">
    <property type="protein sequence ID" value="KAI5325455.1"/>
    <property type="molecule type" value="Genomic_DNA"/>
</dbReference>
<evidence type="ECO:0000256" key="7">
    <source>
        <dbReference type="SAM" id="MobiDB-lite"/>
    </source>
</evidence>
<evidence type="ECO:0000259" key="8">
    <source>
        <dbReference type="PROSITE" id="PS50237"/>
    </source>
</evidence>
<evidence type="ECO:0000256" key="2">
    <source>
        <dbReference type="ARBA" id="ARBA00006331"/>
    </source>
</evidence>
<keyword evidence="4" id="KW-0808">Transferase</keyword>
<dbReference type="Pfam" id="PF00632">
    <property type="entry name" value="HECT"/>
    <property type="match status" value="1"/>
</dbReference>
<dbReference type="FunFam" id="3.30.2410.10:FF:000007">
    <property type="entry name" value="Putative E3 ubiquitin-protein ligase HECTD1"/>
    <property type="match status" value="1"/>
</dbReference>
<dbReference type="SUPFAM" id="SSF48371">
    <property type="entry name" value="ARM repeat"/>
    <property type="match status" value="1"/>
</dbReference>
<dbReference type="Gene3D" id="1.25.10.10">
    <property type="entry name" value="Leucine-rich Repeat Variant"/>
    <property type="match status" value="1"/>
</dbReference>
<dbReference type="Gramene" id="VVA17402">
    <property type="protein sequence ID" value="VVA17402"/>
    <property type="gene ID" value="Prudul26B021986"/>
</dbReference>
<dbReference type="CDD" id="cd00078">
    <property type="entry name" value="HECTc"/>
    <property type="match status" value="1"/>
</dbReference>
<dbReference type="OMA" id="FFTIHAQ"/>
<dbReference type="InterPro" id="IPR057948">
    <property type="entry name" value="TPR_TRIP12_N"/>
</dbReference>
<reference evidence="11" key="2">
    <citation type="submission" date="2019-07" db="EMBL/GenBank/DDBJ databases">
        <authorList>
            <person name="Alioto T."/>
            <person name="Alioto T."/>
            <person name="Gomez Garrido J."/>
        </authorList>
    </citation>
    <scope>NUCLEOTIDE SEQUENCE</scope>
</reference>
<dbReference type="InterPro" id="IPR011989">
    <property type="entry name" value="ARM-like"/>
</dbReference>
<dbReference type="InterPro" id="IPR035983">
    <property type="entry name" value="Hect_E3_ubiquitin_ligase"/>
</dbReference>
<keyword evidence="13" id="KW-1185">Reference proteome</keyword>
<dbReference type="PANTHER" id="PTHR45670">
    <property type="entry name" value="E3 UBIQUITIN-PROTEIN LIGASE TRIP12"/>
    <property type="match status" value="1"/>
</dbReference>
<protein>
    <recommendedName>
        <fullName evidence="3">HECT-type E3 ubiquitin transferase</fullName>
        <ecNumber evidence="3">2.3.2.26</ecNumber>
    </recommendedName>
</protein>
<gene>
    <name evidence="11" type="ORF">ALMOND_2B021986</name>
    <name evidence="10" type="ORF">L3X38_034529</name>
    <name evidence="9" type="ORF">Prudu_017578</name>
</gene>
<dbReference type="EC" id="2.3.2.26" evidence="3"/>
<comment type="similarity">
    <text evidence="2">Belongs to the UPL family. K-HECT subfamily.</text>
</comment>
<evidence type="ECO:0000256" key="5">
    <source>
        <dbReference type="ARBA" id="ARBA00022786"/>
    </source>
</evidence>
<keyword evidence="9" id="KW-0436">Ligase</keyword>
<evidence type="ECO:0000313" key="13">
    <source>
        <dbReference type="Proteomes" id="UP001054821"/>
    </source>
</evidence>
<dbReference type="GO" id="GO:0000209">
    <property type="term" value="P:protein polyubiquitination"/>
    <property type="evidence" value="ECO:0007669"/>
    <property type="project" value="TreeGrafter"/>
</dbReference>
<dbReference type="PANTHER" id="PTHR45670:SF10">
    <property type="entry name" value="E3 UBIQUITIN-PROTEIN LIGASE UPL4"/>
    <property type="match status" value="1"/>
</dbReference>
<proteinExistence type="inferred from homology"/>
<dbReference type="Gene3D" id="3.30.2410.10">
    <property type="entry name" value="Hect, E3 ligase catalytic domain"/>
    <property type="match status" value="1"/>
</dbReference>
<dbReference type="InterPro" id="IPR000569">
    <property type="entry name" value="HECT_dom"/>
</dbReference>
<dbReference type="SMART" id="SM00119">
    <property type="entry name" value="HECTc"/>
    <property type="match status" value="1"/>
</dbReference>
<dbReference type="Pfam" id="PF25579">
    <property type="entry name" value="TPR_TRIP12_N"/>
    <property type="match status" value="1"/>
</dbReference>
<feature type="compositionally biased region" description="Polar residues" evidence="7">
    <location>
        <begin position="29"/>
        <end position="48"/>
    </location>
</feature>
<dbReference type="Proteomes" id="UP001054821">
    <property type="component" value="Chromosome 6"/>
</dbReference>
<dbReference type="InterPro" id="IPR016024">
    <property type="entry name" value="ARM-type_fold"/>
</dbReference>
<comment type="catalytic activity">
    <reaction evidence="1">
        <text>S-ubiquitinyl-[E2 ubiquitin-conjugating enzyme]-L-cysteine + [acceptor protein]-L-lysine = [E2 ubiquitin-conjugating enzyme]-L-cysteine + N(6)-ubiquitinyl-[acceptor protein]-L-lysine.</text>
        <dbReference type="EC" id="2.3.2.26"/>
    </reaction>
</comment>
<dbReference type="GO" id="GO:0061630">
    <property type="term" value="F:ubiquitin protein ligase activity"/>
    <property type="evidence" value="ECO:0007669"/>
    <property type="project" value="UniProtKB-EC"/>
</dbReference>
<sequence length="1542" mass="172516">MASRGQKRTEVDDELPADKRACSSLEFRPSSSNSSAQTHMNSMNSTPETNDHDMDTTSSASASSRSEGEHEKDSAYGSCDSDDADPRHSELRDYQRRRSSGDHGKFKRILSSLSEETDPSGQLAVLTELCEVLSFCTEDSLSGMTSDSLSPLLVRLARHETNADIMLLAIRAITYLCDVHPRSSAFLVRHDAVPALCQRLMAIEYLDVAEQCLQALEKMSREQPLACLQAGAIMAVLNYIDFFSTSIQRVALSTVVNICKKLPSECPSPFMEAVPILCNLLQYEDPQLVENVAVCLIKITERVSQSTEMLDELCKHGLIRQVTHFMNLNNRATLSQPICNGLIGLLGKLSSGSVVAFRTLYELNISSTLKDILSTYELSHGMSSSHVVDGHCNQVYEVLKLLNELLPTSAGDQDDPQLSDKESFLVNQPDLLQKFGMDILPLLIQVVNSGANLYICYGCLSVINKSISLSTSDMLVELLQNANISSFLAGVFTRKDPHVLILALRITELILQKLSDYFLDSFIKEGVFFAIDALSTPEKCQLVTLEKCSRLVFPVFSGTQPLFDPSQKSASREVLRCLCYAFATGKSPSVSETGSCMLEKDSVYNLAKHIRTTYFAPELYDPGKALTDVLQKLRKFSAALSDLNTSMNNDALDQHEERFYGIMRQVMEKLGGGEPISTFEFIESGILKSLMTYLSNSQYLRQKGEVSAVNTDIYPVEKRFEVFARLLFSPSDLLSADVPIITLIRKLQNALSSLENFPVILSHMPKLRSSYAAVPYGRRTTYTCIRVRFVKDKGDTYLCDYSEDVLTVDPFSSLHAIQEFLWPKVNAKRTNHIKSATRVKGQSESPPLRSPSNASSSQGGSPHPMDPESMSMDLPELQETVEKLVQCPSDEDTEMDEQCPASCSNEDSSSKLLLYLDGQQLEPSLTLYQAILQQQMKEHEIVIGAKLWSQVYTLTYRKAEGQDGTGKECPYSAESSAVSDKVGVYELYTSFFSSMFSCELASDLEKSSPTFDIIYLLKSLESMNKFIFYLMSHQRICAFAEGKINDLDNFQMSVIPVPQNEFVSNKLTEKLEQQMRDSLAVSIGGMPLWCNQLMTSCPFLFSFEVKCKYFRLAAFGPLLVQPHSPSYRDSGVASDRRLSSGGMPRKKFLVFRNQILDSAAQMMDLHASHKVLLEVEYNEEVGTGLGPTLEFYTLVSHEFQKSGLGMWREDHVSFISGTTHAEDTGILICPFGLFPRPWSSTLDTSDGIHFSEVIKKFVLLGQIVGKALQDGRVLDLHFSKAFYKLILGQELGLYDIQSFDPELGRTLLEFKALMDRKKFMESVHGRTTFEFDSCFRKTKIEDLCLDFTLPGYPDFVLSSRPDNKMVNVTNLEDYVSFVADATVKAGITRQVEAFKSGFNQVFPIEHLQIFTEEELEHLLCGERDSWAFNELLDHIKFDHGYTVSSPPIVNLLEIIHKFDQEQRRAFLQFVTGAPRLPPGGFASLSPKLTIVRKHSSNCADLDLPSVMTCANYLKLPPYSSKERMKDKLLYAITEGQGSFHLS</sequence>
<organism evidence="9">
    <name type="scientific">Prunus dulcis</name>
    <name type="common">Almond</name>
    <name type="synonym">Amygdalus dulcis</name>
    <dbReference type="NCBI Taxonomy" id="3755"/>
    <lineage>
        <taxon>Eukaryota</taxon>
        <taxon>Viridiplantae</taxon>
        <taxon>Streptophyta</taxon>
        <taxon>Embryophyta</taxon>
        <taxon>Tracheophyta</taxon>
        <taxon>Spermatophyta</taxon>
        <taxon>Magnoliopsida</taxon>
        <taxon>eudicotyledons</taxon>
        <taxon>Gunneridae</taxon>
        <taxon>Pentapetalae</taxon>
        <taxon>rosids</taxon>
        <taxon>fabids</taxon>
        <taxon>Rosales</taxon>
        <taxon>Rosaceae</taxon>
        <taxon>Amygdaloideae</taxon>
        <taxon>Amygdaleae</taxon>
        <taxon>Prunus</taxon>
    </lineage>
</organism>
<feature type="region of interest" description="Disordered" evidence="7">
    <location>
        <begin position="836"/>
        <end position="871"/>
    </location>
</feature>
<evidence type="ECO:0000313" key="9">
    <source>
        <dbReference type="EMBL" id="BBH06032.1"/>
    </source>
</evidence>
<feature type="region of interest" description="Disordered" evidence="7">
    <location>
        <begin position="1"/>
        <end position="105"/>
    </location>
</feature>
<accession>A0A4Y1RNW1</accession>
<evidence type="ECO:0000256" key="3">
    <source>
        <dbReference type="ARBA" id="ARBA00012485"/>
    </source>
</evidence>
<dbReference type="InterPro" id="IPR045322">
    <property type="entry name" value="HECTD1/TRIP12-like"/>
</dbReference>
<feature type="active site" description="Glycyl thioester intermediate" evidence="6">
    <location>
        <position position="1509"/>
    </location>
</feature>
<dbReference type="EMBL" id="CABIKO010000024">
    <property type="protein sequence ID" value="VVA17402.1"/>
    <property type="molecule type" value="Genomic_DNA"/>
</dbReference>
<feature type="compositionally biased region" description="Basic and acidic residues" evidence="7">
    <location>
        <begin position="84"/>
        <end position="104"/>
    </location>
</feature>
<dbReference type="Proteomes" id="UP000327085">
    <property type="component" value="Chromosome 6"/>
</dbReference>
<evidence type="ECO:0000313" key="10">
    <source>
        <dbReference type="EMBL" id="KAI5325455.1"/>
    </source>
</evidence>